<dbReference type="VEuPathDB" id="TrichDB:TRFO_37930"/>
<dbReference type="OrthoDB" id="6284126at2759"/>
<dbReference type="GeneID" id="94846431"/>
<dbReference type="Gene3D" id="1.10.510.10">
    <property type="entry name" value="Transferase(Phosphotransferase) domain 1"/>
    <property type="match status" value="1"/>
</dbReference>
<dbReference type="GO" id="GO:0004672">
    <property type="term" value="F:protein kinase activity"/>
    <property type="evidence" value="ECO:0007669"/>
    <property type="project" value="InterPro"/>
</dbReference>
<feature type="domain" description="Protein kinase" evidence="3">
    <location>
        <begin position="19"/>
        <end position="325"/>
    </location>
</feature>
<evidence type="ECO:0000313" key="5">
    <source>
        <dbReference type="Proteomes" id="UP000179807"/>
    </source>
</evidence>
<dbReference type="Pfam" id="PF00069">
    <property type="entry name" value="Pkinase"/>
    <property type="match status" value="1"/>
</dbReference>
<dbReference type="AlphaFoldDB" id="A0A1J4JB88"/>
<dbReference type="InterPro" id="IPR000719">
    <property type="entry name" value="Prot_kinase_dom"/>
</dbReference>
<protein>
    <submittedName>
        <fullName evidence="4">Cyclin-dependent kinase E-1</fullName>
    </submittedName>
</protein>
<keyword evidence="2" id="KW-0067">ATP-binding</keyword>
<keyword evidence="5" id="KW-1185">Reference proteome</keyword>
<dbReference type="InterPro" id="IPR011009">
    <property type="entry name" value="Kinase-like_dom_sf"/>
</dbReference>
<dbReference type="RefSeq" id="XP_068349074.1">
    <property type="nucleotide sequence ID" value="XM_068511727.1"/>
</dbReference>
<dbReference type="EMBL" id="MLAK01001211">
    <property type="protein sequence ID" value="OHS95937.1"/>
    <property type="molecule type" value="Genomic_DNA"/>
</dbReference>
<dbReference type="PROSITE" id="PS50011">
    <property type="entry name" value="PROTEIN_KINASE_DOM"/>
    <property type="match status" value="1"/>
</dbReference>
<dbReference type="Proteomes" id="UP000179807">
    <property type="component" value="Unassembled WGS sequence"/>
</dbReference>
<dbReference type="GO" id="GO:0005524">
    <property type="term" value="F:ATP binding"/>
    <property type="evidence" value="ECO:0007669"/>
    <property type="project" value="UniProtKB-KW"/>
</dbReference>
<evidence type="ECO:0000313" key="4">
    <source>
        <dbReference type="EMBL" id="OHS95937.1"/>
    </source>
</evidence>
<keyword evidence="4" id="KW-0418">Kinase</keyword>
<gene>
    <name evidence="4" type="ORF">TRFO_37930</name>
</gene>
<proteinExistence type="predicted"/>
<comment type="caution">
    <text evidence="4">The sequence shown here is derived from an EMBL/GenBank/DDBJ whole genome shotgun (WGS) entry which is preliminary data.</text>
</comment>
<reference evidence="4" key="1">
    <citation type="submission" date="2016-10" db="EMBL/GenBank/DDBJ databases">
        <authorList>
            <person name="Benchimol M."/>
            <person name="Almeida L.G."/>
            <person name="Vasconcelos A.T."/>
            <person name="Perreira-Neves A."/>
            <person name="Rosa I.A."/>
            <person name="Tasca T."/>
            <person name="Bogo M.R."/>
            <person name="de Souza W."/>
        </authorList>
    </citation>
    <scope>NUCLEOTIDE SEQUENCE [LARGE SCALE GENOMIC DNA]</scope>
    <source>
        <strain evidence="4">K</strain>
    </source>
</reference>
<evidence type="ECO:0000256" key="1">
    <source>
        <dbReference type="ARBA" id="ARBA00022741"/>
    </source>
</evidence>
<dbReference type="PANTHER" id="PTHR24055">
    <property type="entry name" value="MITOGEN-ACTIVATED PROTEIN KINASE"/>
    <property type="match status" value="1"/>
</dbReference>
<evidence type="ECO:0000256" key="2">
    <source>
        <dbReference type="ARBA" id="ARBA00022840"/>
    </source>
</evidence>
<organism evidence="4 5">
    <name type="scientific">Tritrichomonas foetus</name>
    <dbReference type="NCBI Taxonomy" id="1144522"/>
    <lineage>
        <taxon>Eukaryota</taxon>
        <taxon>Metamonada</taxon>
        <taxon>Parabasalia</taxon>
        <taxon>Tritrichomonadida</taxon>
        <taxon>Tritrichomonadidae</taxon>
        <taxon>Tritrichomonas</taxon>
    </lineage>
</organism>
<keyword evidence="1" id="KW-0547">Nucleotide-binding</keyword>
<accession>A0A1J4JB88</accession>
<dbReference type="SUPFAM" id="SSF56112">
    <property type="entry name" value="Protein kinase-like (PK-like)"/>
    <property type="match status" value="1"/>
</dbReference>
<dbReference type="FunFam" id="1.10.510.10:FF:000785">
    <property type="entry name" value="CMGC/CDK/CDK8 protein kinase"/>
    <property type="match status" value="1"/>
</dbReference>
<keyword evidence="4" id="KW-0808">Transferase</keyword>
<name>A0A1J4JB88_9EUKA</name>
<dbReference type="Gene3D" id="3.30.200.20">
    <property type="entry name" value="Phosphorylase Kinase, domain 1"/>
    <property type="match status" value="1"/>
</dbReference>
<dbReference type="InterPro" id="IPR050117">
    <property type="entry name" value="MAPK"/>
</dbReference>
<evidence type="ECO:0000259" key="3">
    <source>
        <dbReference type="PROSITE" id="PS50011"/>
    </source>
</evidence>
<sequence>MTERKEINIPKERQFPDVFIKKNKLGSGTYGQVWLASRKSTNEELSVKQSKIKETDKTITPSIFRELVIISEMNHPHIIRFSVNDVFLDLEHRTLSFAYEHGAVDVRKVVHYYSNKNKSGLKPIIAKSILFQLLLALDYLHKRGVAHCDLTPSNLLLMPPTNEDYPGIVKLIDFGLSRAIEGSNLPRNFGVVTIWYRAPELLLGNTKYDQKIDIWAAGCIFAELLTGKVLFATKQKVQEKDPTEFNPHQLSKITEVLGPIQQSDFDLTYKYINCIEKSANRDNRHCQLGNIITPGTYEFDLLSKMLKYNPSERISASEALKHIYFADRPVPVINIAGKIPQNEWQELTQAAIKGDSVT</sequence>